<dbReference type="Proteomes" id="UP001596011">
    <property type="component" value="Unassembled WGS sequence"/>
</dbReference>
<sequence length="559" mass="59654">MRDAGVAVSGAWQGLGACYETPDTDQVLRALDPVRVATDKLADDLDGVADALDRFADEVRSLQAKRSSLVAQIGDFRSRAAAEAAPFGSPTLAGALAPELSFENQTLLGQSRMLGERFETAELECASKIKAIGSPATLLDRAGTWFQDAARAVTTTISGAVGWTTETVDDVADWVGERHDTVTSAWIDVHEAFGLFPVALAGTPDNPRPQLTRVGAAYLQTFGASLDAWATTLTYGLWDIDLAGDGEPVVGTPMGYDDTVTAQIPPRPLSSIRDVIWSVTDSYDTNTALGQVSKHDWAEGYVRVTKVIPPNGGEPRLVVSIPGTQPWFPLDDLGNEHPADFIGDLVGAAGGRSTYSDTVAMAIDKVIASDPDLGSATPILLAGHSLGGITAGDLASDPDFLSDHNVTDVITAGSPIDNNRISEEIHVLEIAHDGDVVADLDFADSRVTVEPVSGPFPRAPFRVEVSDSGYVPDPERHTKVTLPNPPGAEDAKGYHDHFAYHESVERVFPQSAVALPIPSGVALPRQPGLESYQERLTGEGNYLDFDAKYEVYDVPVRRE</sequence>
<proteinExistence type="predicted"/>
<feature type="region of interest" description="Disordered" evidence="1">
    <location>
        <begin position="467"/>
        <end position="487"/>
    </location>
</feature>
<accession>A0ABV9HJ44</accession>
<evidence type="ECO:0000313" key="2">
    <source>
        <dbReference type="EMBL" id="MFC4630272.1"/>
    </source>
</evidence>
<organism evidence="2 3">
    <name type="scientific">Promicromonospora alba</name>
    <dbReference type="NCBI Taxonomy" id="1616110"/>
    <lineage>
        <taxon>Bacteria</taxon>
        <taxon>Bacillati</taxon>
        <taxon>Actinomycetota</taxon>
        <taxon>Actinomycetes</taxon>
        <taxon>Micrococcales</taxon>
        <taxon>Promicromonosporaceae</taxon>
        <taxon>Promicromonospora</taxon>
    </lineage>
</organism>
<dbReference type="InterPro" id="IPR029058">
    <property type="entry name" value="AB_hydrolase_fold"/>
</dbReference>
<dbReference type="RefSeq" id="WP_377137817.1">
    <property type="nucleotide sequence ID" value="NZ_JBHSFI010000005.1"/>
</dbReference>
<comment type="caution">
    <text evidence="2">The sequence shown here is derived from an EMBL/GenBank/DDBJ whole genome shotgun (WGS) entry which is preliminary data.</text>
</comment>
<evidence type="ECO:0008006" key="4">
    <source>
        <dbReference type="Google" id="ProtNLM"/>
    </source>
</evidence>
<dbReference type="EMBL" id="JBHSFI010000005">
    <property type="protein sequence ID" value="MFC4630272.1"/>
    <property type="molecule type" value="Genomic_DNA"/>
</dbReference>
<keyword evidence="3" id="KW-1185">Reference proteome</keyword>
<dbReference type="SUPFAM" id="SSF53474">
    <property type="entry name" value="alpha/beta-Hydrolases"/>
    <property type="match status" value="1"/>
</dbReference>
<evidence type="ECO:0000313" key="3">
    <source>
        <dbReference type="Proteomes" id="UP001596011"/>
    </source>
</evidence>
<dbReference type="PROSITE" id="PS51257">
    <property type="entry name" value="PROKAR_LIPOPROTEIN"/>
    <property type="match status" value="1"/>
</dbReference>
<protein>
    <recommendedName>
        <fullName evidence="4">Lipase (Class 3)</fullName>
    </recommendedName>
</protein>
<evidence type="ECO:0000256" key="1">
    <source>
        <dbReference type="SAM" id="MobiDB-lite"/>
    </source>
</evidence>
<reference evidence="3" key="1">
    <citation type="journal article" date="2019" name="Int. J. Syst. Evol. Microbiol.">
        <title>The Global Catalogue of Microorganisms (GCM) 10K type strain sequencing project: providing services to taxonomists for standard genome sequencing and annotation.</title>
        <authorList>
            <consortium name="The Broad Institute Genomics Platform"/>
            <consortium name="The Broad Institute Genome Sequencing Center for Infectious Disease"/>
            <person name="Wu L."/>
            <person name="Ma J."/>
        </authorList>
    </citation>
    <scope>NUCLEOTIDE SEQUENCE [LARGE SCALE GENOMIC DNA]</scope>
    <source>
        <strain evidence="3">CCUG 42722</strain>
    </source>
</reference>
<dbReference type="Gene3D" id="3.40.50.1820">
    <property type="entry name" value="alpha/beta hydrolase"/>
    <property type="match status" value="1"/>
</dbReference>
<gene>
    <name evidence="2" type="ORF">ACFO6V_18635</name>
</gene>
<name>A0ABV9HJ44_9MICO</name>